<name>A0A1I4MPU3_9FIRM</name>
<dbReference type="AlphaFoldDB" id="A0A1I4MPU3"/>
<protein>
    <submittedName>
        <fullName evidence="1">Uncharacterized protein</fullName>
    </submittedName>
</protein>
<evidence type="ECO:0000313" key="2">
    <source>
        <dbReference type="Proteomes" id="UP000199006"/>
    </source>
</evidence>
<dbReference type="OrthoDB" id="9978556at2"/>
<accession>A0A1I4MPU3</accession>
<keyword evidence="2" id="KW-1185">Reference proteome</keyword>
<proteinExistence type="predicted"/>
<reference evidence="1 2" key="1">
    <citation type="submission" date="2016-10" db="EMBL/GenBank/DDBJ databases">
        <authorList>
            <person name="de Groot N.N."/>
        </authorList>
    </citation>
    <scope>NUCLEOTIDE SEQUENCE [LARGE SCALE GENOMIC DNA]</scope>
    <source>
        <strain evidence="1 2">ATCC 51327</strain>
    </source>
</reference>
<dbReference type="RefSeq" id="WP_089862660.1">
    <property type="nucleotide sequence ID" value="NZ_FOTI01000057.1"/>
</dbReference>
<dbReference type="EMBL" id="FOTI01000057">
    <property type="protein sequence ID" value="SFM05120.1"/>
    <property type="molecule type" value="Genomic_DNA"/>
</dbReference>
<organism evidence="1 2">
    <name type="scientific">Halanaerobium salsuginis</name>
    <dbReference type="NCBI Taxonomy" id="29563"/>
    <lineage>
        <taxon>Bacteria</taxon>
        <taxon>Bacillati</taxon>
        <taxon>Bacillota</taxon>
        <taxon>Clostridia</taxon>
        <taxon>Halanaerobiales</taxon>
        <taxon>Halanaerobiaceae</taxon>
        <taxon>Halanaerobium</taxon>
    </lineage>
</organism>
<gene>
    <name evidence="1" type="ORF">SAMN02983006_02670</name>
</gene>
<sequence>MTYIVICSKCGQKSLCEIEDPKNSDERKCSICGSSGVNVKIEIFVEEAMPAVDLIAKGMKLK</sequence>
<dbReference type="STRING" id="29563.SAMN02983006_02670"/>
<evidence type="ECO:0000313" key="1">
    <source>
        <dbReference type="EMBL" id="SFM05120.1"/>
    </source>
</evidence>
<dbReference type="Proteomes" id="UP000199006">
    <property type="component" value="Unassembled WGS sequence"/>
</dbReference>